<protein>
    <recommendedName>
        <fullName evidence="1">Enoyl reductase (ER) domain-containing protein</fullName>
    </recommendedName>
</protein>
<dbReference type="EMBL" id="NBIM01000001">
    <property type="protein sequence ID" value="OXY83161.1"/>
    <property type="molecule type" value="Genomic_DNA"/>
</dbReference>
<proteinExistence type="predicted"/>
<dbReference type="Gene3D" id="3.40.50.720">
    <property type="entry name" value="NAD(P)-binding Rossmann-like Domain"/>
    <property type="match status" value="1"/>
</dbReference>
<dbReference type="PANTHER" id="PTHR43482">
    <property type="entry name" value="PROTEIN AST1-RELATED"/>
    <property type="match status" value="1"/>
</dbReference>
<accession>A0A233RIE2</accession>
<dbReference type="InterPro" id="IPR013154">
    <property type="entry name" value="ADH-like_N"/>
</dbReference>
<evidence type="ECO:0000259" key="1">
    <source>
        <dbReference type="SMART" id="SM00829"/>
    </source>
</evidence>
<dbReference type="SMART" id="SM00829">
    <property type="entry name" value="PKS_ER"/>
    <property type="match status" value="1"/>
</dbReference>
<comment type="caution">
    <text evidence="2">The sequence shown here is derived from an EMBL/GenBank/DDBJ whole genome shotgun (WGS) entry which is preliminary data.</text>
</comment>
<organism evidence="2 3">
    <name type="scientific">Oceanimonas doudoroffii</name>
    <dbReference type="NCBI Taxonomy" id="84158"/>
    <lineage>
        <taxon>Bacteria</taxon>
        <taxon>Pseudomonadati</taxon>
        <taxon>Pseudomonadota</taxon>
        <taxon>Gammaproteobacteria</taxon>
        <taxon>Aeromonadales</taxon>
        <taxon>Aeromonadaceae</taxon>
        <taxon>Oceanimonas</taxon>
    </lineage>
</organism>
<dbReference type="Proteomes" id="UP000242757">
    <property type="component" value="Unassembled WGS sequence"/>
</dbReference>
<sequence length="329" mass="35784">MGLNHMITMESLPDSMQAWIWAKSERAISLATQAMPDPGPGDVLIANKAIGLNPVDWKFIDAALGEQWSDGHIPGVDGAGVVVAVGDESLRHWLGVPVCYHQSLLRNGSFAEYTAIDARTIMRMPERMSWSEAAAFPCPVMTAWQAIEKIPTPLDAEILITGASGAVGRILVQLARARGFHITVIASGARHDSLMELGAHRCVESASQLEARYFAVFDTVGAAHAETLASYVEANGHLICIMGRLEKAVVPLFSTAISQHEVALNALHGTGSEAQWQRFAREGERLLHQQYQGGLKGPDMLVEPFERLDAALLEFKSHRKALKYGIELG</sequence>
<feature type="domain" description="Enoyl reductase (ER)" evidence="1">
    <location>
        <begin position="23"/>
        <end position="322"/>
    </location>
</feature>
<dbReference type="Pfam" id="PF08240">
    <property type="entry name" value="ADH_N"/>
    <property type="match status" value="1"/>
</dbReference>
<name>A0A233RIE2_9GAMM</name>
<dbReference type="InterPro" id="IPR020843">
    <property type="entry name" value="ER"/>
</dbReference>
<dbReference type="SUPFAM" id="SSF50129">
    <property type="entry name" value="GroES-like"/>
    <property type="match status" value="1"/>
</dbReference>
<dbReference type="SUPFAM" id="SSF51735">
    <property type="entry name" value="NAD(P)-binding Rossmann-fold domains"/>
    <property type="match status" value="1"/>
</dbReference>
<dbReference type="InterPro" id="IPR011032">
    <property type="entry name" value="GroES-like_sf"/>
</dbReference>
<reference evidence="2 3" key="1">
    <citation type="submission" date="2017-08" db="EMBL/GenBank/DDBJ databases">
        <title>A Genome Sequence of Oceanimonas doudoroffii ATCC 27123T.</title>
        <authorList>
            <person name="Brennan M.A."/>
            <person name="Maclea K.S."/>
            <person name="Mcclelland W.D."/>
            <person name="Trachtenberg A.M."/>
        </authorList>
    </citation>
    <scope>NUCLEOTIDE SEQUENCE [LARGE SCALE GENOMIC DNA]</scope>
    <source>
        <strain evidence="2 3">ATCC 27123</strain>
    </source>
</reference>
<dbReference type="AlphaFoldDB" id="A0A233RIE2"/>
<gene>
    <name evidence="2" type="ORF">B6S08_06590</name>
</gene>
<keyword evidence="3" id="KW-1185">Reference proteome</keyword>
<evidence type="ECO:0000313" key="3">
    <source>
        <dbReference type="Proteomes" id="UP000242757"/>
    </source>
</evidence>
<evidence type="ECO:0000313" key="2">
    <source>
        <dbReference type="EMBL" id="OXY83161.1"/>
    </source>
</evidence>
<dbReference type="InterPro" id="IPR052585">
    <property type="entry name" value="Lipid_raft_assoc_Zn_ADH"/>
</dbReference>
<dbReference type="Gene3D" id="3.90.180.10">
    <property type="entry name" value="Medium-chain alcohol dehydrogenases, catalytic domain"/>
    <property type="match status" value="1"/>
</dbReference>
<dbReference type="InterPro" id="IPR036291">
    <property type="entry name" value="NAD(P)-bd_dom_sf"/>
</dbReference>
<dbReference type="PANTHER" id="PTHR43482:SF1">
    <property type="entry name" value="PROTEIN AST1-RELATED"/>
    <property type="match status" value="1"/>
</dbReference>
<dbReference type="GO" id="GO:0016491">
    <property type="term" value="F:oxidoreductase activity"/>
    <property type="evidence" value="ECO:0007669"/>
    <property type="project" value="InterPro"/>
</dbReference>